<evidence type="ECO:0000313" key="3">
    <source>
        <dbReference type="EMBL" id="GAA5511185.1"/>
    </source>
</evidence>
<keyword evidence="2" id="KW-1133">Transmembrane helix</keyword>
<evidence type="ECO:0000256" key="1">
    <source>
        <dbReference type="SAM" id="MobiDB-lite"/>
    </source>
</evidence>
<feature type="transmembrane region" description="Helical" evidence="2">
    <location>
        <begin position="54"/>
        <end position="72"/>
    </location>
</feature>
<sequence length="157" mass="17275">MTNPHQPDGYVRPKRKAEPPDPNVLPDSFAIPAVLFAASFAAGGSVLLGRAVVWWAPIAAAAIMAIGSLLISEPWPRRFAFAITTVLSVVLSYATVPVFMRLYEWDWYERHFNDKGSGPLGFFAFTLLVVGVSCIVVFRALTPMLERLFPTRIHGDG</sequence>
<dbReference type="EMBL" id="BAABRO010000042">
    <property type="protein sequence ID" value="GAA5511185.1"/>
    <property type="molecule type" value="Genomic_DNA"/>
</dbReference>
<evidence type="ECO:0000313" key="4">
    <source>
        <dbReference type="Proteomes" id="UP001416858"/>
    </source>
</evidence>
<keyword evidence="4" id="KW-1185">Reference proteome</keyword>
<feature type="region of interest" description="Disordered" evidence="1">
    <location>
        <begin position="1"/>
        <end position="21"/>
    </location>
</feature>
<reference evidence="3 4" key="1">
    <citation type="submission" date="2024-02" db="EMBL/GenBank/DDBJ databases">
        <title>Rhodopirellula caenicola NBRC 110016.</title>
        <authorList>
            <person name="Ichikawa N."/>
            <person name="Katano-Makiyama Y."/>
            <person name="Hidaka K."/>
        </authorList>
    </citation>
    <scope>NUCLEOTIDE SEQUENCE [LARGE SCALE GENOMIC DNA]</scope>
    <source>
        <strain evidence="3 4">NBRC 110016</strain>
    </source>
</reference>
<evidence type="ECO:0008006" key="5">
    <source>
        <dbReference type="Google" id="ProtNLM"/>
    </source>
</evidence>
<gene>
    <name evidence="3" type="ORF">Rcae01_06701</name>
</gene>
<comment type="caution">
    <text evidence="3">The sequence shown here is derived from an EMBL/GenBank/DDBJ whole genome shotgun (WGS) entry which is preliminary data.</text>
</comment>
<accession>A0ABP9W1D1</accession>
<organism evidence="3 4">
    <name type="scientific">Novipirellula caenicola</name>
    <dbReference type="NCBI Taxonomy" id="1536901"/>
    <lineage>
        <taxon>Bacteria</taxon>
        <taxon>Pseudomonadati</taxon>
        <taxon>Planctomycetota</taxon>
        <taxon>Planctomycetia</taxon>
        <taxon>Pirellulales</taxon>
        <taxon>Pirellulaceae</taxon>
        <taxon>Novipirellula</taxon>
    </lineage>
</organism>
<dbReference type="Proteomes" id="UP001416858">
    <property type="component" value="Unassembled WGS sequence"/>
</dbReference>
<feature type="transmembrane region" description="Helical" evidence="2">
    <location>
        <begin position="79"/>
        <end position="100"/>
    </location>
</feature>
<keyword evidence="2" id="KW-0812">Transmembrane</keyword>
<keyword evidence="2" id="KW-0472">Membrane</keyword>
<proteinExistence type="predicted"/>
<evidence type="ECO:0000256" key="2">
    <source>
        <dbReference type="SAM" id="Phobius"/>
    </source>
</evidence>
<feature type="transmembrane region" description="Helical" evidence="2">
    <location>
        <begin position="120"/>
        <end position="142"/>
    </location>
</feature>
<dbReference type="RefSeq" id="WP_345689656.1">
    <property type="nucleotide sequence ID" value="NZ_BAABRO010000042.1"/>
</dbReference>
<protein>
    <recommendedName>
        <fullName evidence="5">Transmembrane protein</fullName>
    </recommendedName>
</protein>
<name>A0ABP9W1D1_9BACT</name>